<dbReference type="EMBL" id="GIFC01002054">
    <property type="protein sequence ID" value="MXU84137.1"/>
    <property type="molecule type" value="Transcribed_RNA"/>
</dbReference>
<accession>A0A6B0U4G1</accession>
<sequence length="79" mass="8610">MTSSLFLMAKLTKLVSIRILNGGPSCVLYLKNSADEYWGASVTFTVCGSSFFGLFGGKRSLSCSLGSRRLIIRFICANF</sequence>
<proteinExistence type="predicted"/>
<dbReference type="AlphaFoldDB" id="A0A6B0U4G1"/>
<name>A0A6B0U4G1_IXORI</name>
<protein>
    <submittedName>
        <fullName evidence="1">Putative secreted protein</fullName>
    </submittedName>
</protein>
<evidence type="ECO:0000313" key="1">
    <source>
        <dbReference type="EMBL" id="MXU84137.1"/>
    </source>
</evidence>
<organism evidence="1">
    <name type="scientific">Ixodes ricinus</name>
    <name type="common">Common tick</name>
    <name type="synonym">Acarus ricinus</name>
    <dbReference type="NCBI Taxonomy" id="34613"/>
    <lineage>
        <taxon>Eukaryota</taxon>
        <taxon>Metazoa</taxon>
        <taxon>Ecdysozoa</taxon>
        <taxon>Arthropoda</taxon>
        <taxon>Chelicerata</taxon>
        <taxon>Arachnida</taxon>
        <taxon>Acari</taxon>
        <taxon>Parasitiformes</taxon>
        <taxon>Ixodida</taxon>
        <taxon>Ixodoidea</taxon>
        <taxon>Ixodidae</taxon>
        <taxon>Ixodinae</taxon>
        <taxon>Ixodes</taxon>
    </lineage>
</organism>
<reference evidence="1" key="1">
    <citation type="submission" date="2019-12" db="EMBL/GenBank/DDBJ databases">
        <title>An insight into the sialome of adult female Ixodes ricinus ticks feeding for 6 days.</title>
        <authorList>
            <person name="Perner J."/>
            <person name="Ribeiro J.M.C."/>
        </authorList>
    </citation>
    <scope>NUCLEOTIDE SEQUENCE</scope>
    <source>
        <strain evidence="1">Semi-engorged</strain>
        <tissue evidence="1">Salivary glands</tissue>
    </source>
</reference>